<name>A0ABY5TWA5_9VIRU</name>
<sequence>MAVRGWVVLRVDGTGHGNTSDGLAPRCSSMLRGILGVTQQQERINTMSVYDTIGDLLVERYGVHFSEEGEQKSRKFFSGLCAKFGDEEVLEAWKTACGKYDNPTTALSKLGGILYNRSLFSSFIEKE</sequence>
<evidence type="ECO:0000313" key="2">
    <source>
        <dbReference type="Proteomes" id="UP001160062"/>
    </source>
</evidence>
<dbReference type="Proteomes" id="UP001160062">
    <property type="component" value="Segment"/>
</dbReference>
<evidence type="ECO:0000313" key="1">
    <source>
        <dbReference type="EMBL" id="UVX35899.1"/>
    </source>
</evidence>
<accession>A0ABY5TWA5</accession>
<keyword evidence="2" id="KW-1185">Reference proteome</keyword>
<dbReference type="EMBL" id="OP072491">
    <property type="protein sequence ID" value="UVX35899.1"/>
    <property type="molecule type" value="Genomic_DNA"/>
</dbReference>
<organism evidence="1 2">
    <name type="scientific">Bacteriophage sp</name>
    <dbReference type="NCBI Taxonomy" id="38018"/>
    <lineage>
        <taxon>Viruses</taxon>
    </lineage>
</organism>
<proteinExistence type="predicted"/>
<protein>
    <submittedName>
        <fullName evidence="1">Uncharacterized protein</fullName>
    </submittedName>
</protein>
<reference evidence="1 2" key="1">
    <citation type="submission" date="2022-07" db="EMBL/GenBank/DDBJ databases">
        <authorList>
            <person name="Nishijima S."/>
        </authorList>
    </citation>
    <scope>NUCLEOTIDE SEQUENCE [LARGE SCALE GENOMIC DNA]</scope>
    <source>
        <strain evidence="1">3013_110685</strain>
    </source>
</reference>